<dbReference type="InterPro" id="IPR012334">
    <property type="entry name" value="Pectin_lyas_fold"/>
</dbReference>
<dbReference type="AlphaFoldDB" id="A0AAD6ZG14"/>
<dbReference type="Proteomes" id="UP001218218">
    <property type="component" value="Unassembled WGS sequence"/>
</dbReference>
<reference evidence="1" key="1">
    <citation type="submission" date="2023-03" db="EMBL/GenBank/DDBJ databases">
        <title>Massive genome expansion in bonnet fungi (Mycena s.s.) driven by repeated elements and novel gene families across ecological guilds.</title>
        <authorList>
            <consortium name="Lawrence Berkeley National Laboratory"/>
            <person name="Harder C.B."/>
            <person name="Miyauchi S."/>
            <person name="Viragh M."/>
            <person name="Kuo A."/>
            <person name="Thoen E."/>
            <person name="Andreopoulos B."/>
            <person name="Lu D."/>
            <person name="Skrede I."/>
            <person name="Drula E."/>
            <person name="Henrissat B."/>
            <person name="Morin E."/>
            <person name="Kohler A."/>
            <person name="Barry K."/>
            <person name="LaButti K."/>
            <person name="Morin E."/>
            <person name="Salamov A."/>
            <person name="Lipzen A."/>
            <person name="Mereny Z."/>
            <person name="Hegedus B."/>
            <person name="Baldrian P."/>
            <person name="Stursova M."/>
            <person name="Weitz H."/>
            <person name="Taylor A."/>
            <person name="Grigoriev I.V."/>
            <person name="Nagy L.G."/>
            <person name="Martin F."/>
            <person name="Kauserud H."/>
        </authorList>
    </citation>
    <scope>NUCLEOTIDE SEQUENCE</scope>
    <source>
        <strain evidence="1">CBHHK002</strain>
    </source>
</reference>
<organism evidence="1 2">
    <name type="scientific">Mycena albidolilacea</name>
    <dbReference type="NCBI Taxonomy" id="1033008"/>
    <lineage>
        <taxon>Eukaryota</taxon>
        <taxon>Fungi</taxon>
        <taxon>Dikarya</taxon>
        <taxon>Basidiomycota</taxon>
        <taxon>Agaricomycotina</taxon>
        <taxon>Agaricomycetes</taxon>
        <taxon>Agaricomycetidae</taxon>
        <taxon>Agaricales</taxon>
        <taxon>Marasmiineae</taxon>
        <taxon>Mycenaceae</taxon>
        <taxon>Mycena</taxon>
    </lineage>
</organism>
<gene>
    <name evidence="1" type="ORF">DFH08DRAFT_1035145</name>
</gene>
<proteinExistence type="predicted"/>
<sequence>MLYVNPAGFQIWSPIDPRNETIYYAEEGSHGPGFNASARVPFDHLLTAAQARHNFAVEKIFGGLPKWVDWEF</sequence>
<accession>A0AAD6ZG14</accession>
<comment type="caution">
    <text evidence="1">The sequence shown here is derived from an EMBL/GenBank/DDBJ whole genome shotgun (WGS) entry which is preliminary data.</text>
</comment>
<dbReference type="EMBL" id="JARIHO010000054">
    <property type="protein sequence ID" value="KAJ7319365.1"/>
    <property type="molecule type" value="Genomic_DNA"/>
</dbReference>
<dbReference type="Gene3D" id="2.160.20.10">
    <property type="entry name" value="Single-stranded right-handed beta-helix, Pectin lyase-like"/>
    <property type="match status" value="1"/>
</dbReference>
<protein>
    <submittedName>
        <fullName evidence="1">Uncharacterized protein</fullName>
    </submittedName>
</protein>
<evidence type="ECO:0000313" key="1">
    <source>
        <dbReference type="EMBL" id="KAJ7319365.1"/>
    </source>
</evidence>
<evidence type="ECO:0000313" key="2">
    <source>
        <dbReference type="Proteomes" id="UP001218218"/>
    </source>
</evidence>
<name>A0AAD6ZG14_9AGAR</name>
<keyword evidence="2" id="KW-1185">Reference proteome</keyword>